<dbReference type="EMBL" id="LGRX02027935">
    <property type="protein sequence ID" value="KAK3248614.1"/>
    <property type="molecule type" value="Genomic_DNA"/>
</dbReference>
<organism evidence="2 3">
    <name type="scientific">Cymbomonas tetramitiformis</name>
    <dbReference type="NCBI Taxonomy" id="36881"/>
    <lineage>
        <taxon>Eukaryota</taxon>
        <taxon>Viridiplantae</taxon>
        <taxon>Chlorophyta</taxon>
        <taxon>Pyramimonadophyceae</taxon>
        <taxon>Pyramimonadales</taxon>
        <taxon>Pyramimonadaceae</taxon>
        <taxon>Cymbomonas</taxon>
    </lineage>
</organism>
<feature type="region of interest" description="Disordered" evidence="1">
    <location>
        <begin position="290"/>
        <end position="313"/>
    </location>
</feature>
<protein>
    <submittedName>
        <fullName evidence="2">Uncharacterized protein</fullName>
    </submittedName>
</protein>
<gene>
    <name evidence="2" type="ORF">CYMTET_41927</name>
</gene>
<evidence type="ECO:0000313" key="3">
    <source>
        <dbReference type="Proteomes" id="UP001190700"/>
    </source>
</evidence>
<feature type="region of interest" description="Disordered" evidence="1">
    <location>
        <begin position="1435"/>
        <end position="1466"/>
    </location>
</feature>
<comment type="caution">
    <text evidence="2">The sequence shown here is derived from an EMBL/GenBank/DDBJ whole genome shotgun (WGS) entry which is preliminary data.</text>
</comment>
<name>A0AAE0C6G1_9CHLO</name>
<evidence type="ECO:0000256" key="1">
    <source>
        <dbReference type="SAM" id="MobiDB-lite"/>
    </source>
</evidence>
<sequence length="1539" mass="162281">MLIVMVHLTDRDACWKPKESASPKSLDNIQSSEFVLLKENDTVAALLPCASKSKSSLDSKNQVVKVQNKIFPPLPRQIEAALPSDIWVSSNGRFAVGRLPSSLHLVLWDRVNSCGGWLVWPGRATSVSIPRDVQAHPTRGVTTSGDESDCSQTEHVLQSGLRIITPTHPSKVSSLRPAVTVSTPAVSNVSGWERLYVSDDGQVVLAQPEGSMTRRAPLPPRGLGVPAPPLVPQMWIWEAGGGSMSMKTGDASLTQLPVWSGTWRQLSELGDDVRESQTGLAGSFHNVRASDDTVSVETPPSSPLASARPRPKDPLAVHFEADASMGRGCVVAHGKGEALENGTIRVQVSTLQQPLRPCMPSADIPTSEWISRTLVLTPSGGTPHRAPAPFSPFSPCTPTRVARVGGAPVAFPLTIKLEWAPAGELLVVTVDTANSESVLGAGLLPWLLLLTPDLQPVASLEWGQPLSPQQAPAPLMDLQHEAAAVTIWRDKYKPGSKKTAPAADSCLPVKTRSAPPPLINIRSAVWVSDGRLLAVMDSLGAISLVDRSGTILAVSAQRSSPKLPGVTQRVLYAEWAQRQLPQDLSKSFSMCAFRSGHEGPAGLPADSLALSDGHQVVIWQVELMEKSAAGEGKDPAISSTQLVEAAAAVSAMEGCVTPAGPQAALSTSAALEVAGMLGRLATNMTLTSNRHTALTRLKLRAALRSASAALTEGGDVHAALHLTRAAAAHGGPGAAALWRGLAAKVHCTMKPRGAEDEAALQRQHDARRVLKAALLQAKACAAGEARGGGLQHLQALTAYWDGPACLVKPHLLRGDQHFLEGRLSESRRAYLAAGPAGLPSLLALQVHAYDLPEALRVLQATWQLARGSRQGRTEEGGLEGRAGASLPEMEARMLAQVPASVVREMIRWMIPMMIKVLTQGAPAGAGLAAASAKAKVTFPSPPMWTVSMNGRRLAGVRVAGAEAEEEDVMALCKFAAGAGDGAKGATVLGLGKGWTELNASRLQEAMRRVGRGWGLPEVCGLMMRGQAAGVDCHTGAIGAQCVVRLYDALGEWQRAVRVAAGCVVALRSAGEKRRAQDMNRSCEEVLNNALQTALTPPMAFPVVLSTVTTALKLYRAHNDLHTKLMQEALMRLQDVSDTLCKQLPLFPLAGAETGPERVPSQGGEEEQSTEAALREQLGQCLQTQLQIMRPAIEAALRIGDICWDGDVVIAGSVEGMDPAVAAAAMAASRGVRHLARVGWILHAREQLVAAWGEYRHAATLGASQGGTQQAADRVQQWACQLLLADDTRPPLEMQTYVMGVYAALRHPSVSRVELLASILPLHITSSAHSMLAHLRCLASANEDGPEGGHTGIAVSRSISMPSMQALEQQSLPKGVDVGPDSPDRLAFNAYCTALLQQVAGSPGSQISPAHRASSGGGMPLSGSLLTALHAVLGALDATGPSPKSPQPDPATPPPLASIEEGEEEISDVWRDPVTGRVPTTLLRPVGHEESPTMAGGRGSPHTPLTVEVPSLESDMSVPTAGVAQLSPHMCISLSQRGGG</sequence>
<evidence type="ECO:0000313" key="2">
    <source>
        <dbReference type="EMBL" id="KAK3248614.1"/>
    </source>
</evidence>
<dbReference type="Proteomes" id="UP001190700">
    <property type="component" value="Unassembled WGS sequence"/>
</dbReference>
<proteinExistence type="predicted"/>
<feature type="region of interest" description="Disordered" evidence="1">
    <location>
        <begin position="1151"/>
        <end position="1170"/>
    </location>
</feature>
<reference evidence="2 3" key="1">
    <citation type="journal article" date="2015" name="Genome Biol. Evol.">
        <title>Comparative Genomics of a Bacterivorous Green Alga Reveals Evolutionary Causalities and Consequences of Phago-Mixotrophic Mode of Nutrition.</title>
        <authorList>
            <person name="Burns J.A."/>
            <person name="Paasch A."/>
            <person name="Narechania A."/>
            <person name="Kim E."/>
        </authorList>
    </citation>
    <scope>NUCLEOTIDE SEQUENCE [LARGE SCALE GENOMIC DNA]</scope>
    <source>
        <strain evidence="2 3">PLY_AMNH</strain>
    </source>
</reference>
<keyword evidence="3" id="KW-1185">Reference proteome</keyword>
<feature type="compositionally biased region" description="Pro residues" evidence="1">
    <location>
        <begin position="1442"/>
        <end position="1455"/>
    </location>
</feature>
<accession>A0AAE0C6G1</accession>